<dbReference type="GO" id="GO:0008840">
    <property type="term" value="F:4-hydroxy-tetrahydrodipicolinate synthase activity"/>
    <property type="evidence" value="ECO:0007669"/>
    <property type="project" value="TreeGrafter"/>
</dbReference>
<evidence type="ECO:0000256" key="1">
    <source>
        <dbReference type="ARBA" id="ARBA00007592"/>
    </source>
</evidence>
<dbReference type="AlphaFoldDB" id="A0A5S9NCH5"/>
<protein>
    <submittedName>
        <fullName evidence="5">L-2-keto-3-deoxyarabonate dehydratase</fullName>
        <ecNumber evidence="5">4.2.1.43</ecNumber>
    </submittedName>
</protein>
<dbReference type="PANTHER" id="PTHR12128:SF66">
    <property type="entry name" value="4-HYDROXY-2-OXOGLUTARATE ALDOLASE, MITOCHONDRIAL"/>
    <property type="match status" value="1"/>
</dbReference>
<evidence type="ECO:0000256" key="2">
    <source>
        <dbReference type="ARBA" id="ARBA00023239"/>
    </source>
</evidence>
<dbReference type="InterPro" id="IPR013785">
    <property type="entry name" value="Aldolase_TIM"/>
</dbReference>
<accession>A0A5S9NCH5</accession>
<name>A0A5S9NCH5_9HYPH</name>
<dbReference type="RefSeq" id="WP_159597556.1">
    <property type="nucleotide sequence ID" value="NZ_CACSAS010000001.1"/>
</dbReference>
<dbReference type="SUPFAM" id="SSF51569">
    <property type="entry name" value="Aldolase"/>
    <property type="match status" value="1"/>
</dbReference>
<evidence type="ECO:0000256" key="4">
    <source>
        <dbReference type="PIRSR" id="PIRSR001365-2"/>
    </source>
</evidence>
<dbReference type="EMBL" id="CACSAS010000001">
    <property type="protein sequence ID" value="CAA0086008.1"/>
    <property type="molecule type" value="Genomic_DNA"/>
</dbReference>
<evidence type="ECO:0000313" key="5">
    <source>
        <dbReference type="EMBL" id="CAA0086008.1"/>
    </source>
</evidence>
<dbReference type="GO" id="GO:0005829">
    <property type="term" value="C:cytosol"/>
    <property type="evidence" value="ECO:0007669"/>
    <property type="project" value="TreeGrafter"/>
</dbReference>
<keyword evidence="6" id="KW-1185">Reference proteome</keyword>
<evidence type="ECO:0000256" key="3">
    <source>
        <dbReference type="PIRNR" id="PIRNR001365"/>
    </source>
</evidence>
<keyword evidence="2 3" id="KW-0456">Lyase</keyword>
<reference evidence="5 6" key="1">
    <citation type="submission" date="2019-12" db="EMBL/GenBank/DDBJ databases">
        <authorList>
            <person name="Reyes-Prieto M."/>
        </authorList>
    </citation>
    <scope>NUCLEOTIDE SEQUENCE [LARGE SCALE GENOMIC DNA]</scope>
    <source>
        <strain evidence="5">HF14-78462</strain>
    </source>
</reference>
<dbReference type="Gene3D" id="3.20.20.70">
    <property type="entry name" value="Aldolase class I"/>
    <property type="match status" value="1"/>
</dbReference>
<dbReference type="InterPro" id="IPR002220">
    <property type="entry name" value="DapA-like"/>
</dbReference>
<dbReference type="CDD" id="cd00408">
    <property type="entry name" value="DHDPS-like"/>
    <property type="match status" value="1"/>
</dbReference>
<comment type="similarity">
    <text evidence="1 3">Belongs to the DapA family.</text>
</comment>
<dbReference type="Proteomes" id="UP000433050">
    <property type="component" value="Unassembled WGS sequence"/>
</dbReference>
<dbReference type="Pfam" id="PF00701">
    <property type="entry name" value="DHDPS"/>
    <property type="match status" value="1"/>
</dbReference>
<organism evidence="5 6">
    <name type="scientific">Starkeya nomas</name>
    <dbReference type="NCBI Taxonomy" id="2666134"/>
    <lineage>
        <taxon>Bacteria</taxon>
        <taxon>Pseudomonadati</taxon>
        <taxon>Pseudomonadota</taxon>
        <taxon>Alphaproteobacteria</taxon>
        <taxon>Hyphomicrobiales</taxon>
        <taxon>Xanthobacteraceae</taxon>
        <taxon>Starkeya</taxon>
    </lineage>
</organism>
<gene>
    <name evidence="5" type="primary">araD</name>
    <name evidence="5" type="ORF">STARVERO_00128</name>
</gene>
<feature type="binding site" evidence="4">
    <location>
        <position position="219"/>
    </location>
    <ligand>
        <name>pyruvate</name>
        <dbReference type="ChEBI" id="CHEBI:15361"/>
    </ligand>
</feature>
<dbReference type="EC" id="4.2.1.43" evidence="5"/>
<dbReference type="PANTHER" id="PTHR12128">
    <property type="entry name" value="DIHYDRODIPICOLINATE SYNTHASE"/>
    <property type="match status" value="1"/>
</dbReference>
<dbReference type="GO" id="GO:0047449">
    <property type="term" value="F:2-dehydro-3-deoxy-L-arabinonate dehydratase activity"/>
    <property type="evidence" value="ECO:0007669"/>
    <property type="project" value="UniProtKB-EC"/>
</dbReference>
<sequence>MAAEKINERTRGVYIISPTPFTETGEIDFASTDSLIDFYLEAGVTGITILGVLGEAPKLAPTEARAFLEHVMKRIDGRRPIVVGASNPGTDNLVRFAREAMDLGAAGLMIAPQPGLKTDDQVFGYWAEVLTRLGPDVPVCYQDYPQTTNTVSSVAVLHRLIDAFPNFVMLKHEEASGLPKITRMRERSDKGEGRRVSILVGNGGLYLPQELRRGADGAMTGFAYPEMLVEVCAKFHAGDVEGAEDLFDIYLPILRHEQQMGFGLAVRKDVLRRRGIIACSNTRHPGPKLTARDHQELDELMARLGAKLHGR</sequence>
<dbReference type="PIRSF" id="PIRSF001365">
    <property type="entry name" value="DHDPS"/>
    <property type="match status" value="1"/>
</dbReference>
<proteinExistence type="inferred from homology"/>
<evidence type="ECO:0000313" key="6">
    <source>
        <dbReference type="Proteomes" id="UP000433050"/>
    </source>
</evidence>
<dbReference type="SMART" id="SM01130">
    <property type="entry name" value="DHDPS"/>
    <property type="match status" value="1"/>
</dbReference>